<organism evidence="1 2">
    <name type="scientific">Butyricimonas faecihominis</name>
    <dbReference type="NCBI Taxonomy" id="1472416"/>
    <lineage>
        <taxon>Bacteria</taxon>
        <taxon>Pseudomonadati</taxon>
        <taxon>Bacteroidota</taxon>
        <taxon>Bacteroidia</taxon>
        <taxon>Bacteroidales</taxon>
        <taxon>Odoribacteraceae</taxon>
        <taxon>Butyricimonas</taxon>
    </lineage>
</organism>
<dbReference type="EMBL" id="JACIES010000002">
    <property type="protein sequence ID" value="MBB4025444.1"/>
    <property type="molecule type" value="Genomic_DNA"/>
</dbReference>
<name>A0A7W6MXX8_9BACT</name>
<keyword evidence="2" id="KW-1185">Reference proteome</keyword>
<dbReference type="AlphaFoldDB" id="A0A7W6MXX8"/>
<proteinExistence type="predicted"/>
<accession>A0A7W6MXX8</accession>
<protein>
    <submittedName>
        <fullName evidence="1">Uncharacterized protein</fullName>
    </submittedName>
</protein>
<dbReference type="Proteomes" id="UP000546007">
    <property type="component" value="Unassembled WGS sequence"/>
</dbReference>
<comment type="caution">
    <text evidence="1">The sequence shown here is derived from an EMBL/GenBank/DDBJ whole genome shotgun (WGS) entry which is preliminary data.</text>
</comment>
<evidence type="ECO:0000313" key="1">
    <source>
        <dbReference type="EMBL" id="MBB4025444.1"/>
    </source>
</evidence>
<gene>
    <name evidence="1" type="ORF">GGR14_001216</name>
</gene>
<evidence type="ECO:0000313" key="2">
    <source>
        <dbReference type="Proteomes" id="UP000546007"/>
    </source>
</evidence>
<sequence length="48" mass="5836">MINEQSSINKENTNKMDIKQKSEKEIFYLKRIPVYYLYINNHFHLDSG</sequence>
<reference evidence="1 2" key="1">
    <citation type="submission" date="2020-08" db="EMBL/GenBank/DDBJ databases">
        <title>Genomic Encyclopedia of Type Strains, Phase IV (KMG-IV): sequencing the most valuable type-strain genomes for metagenomic binning, comparative biology and taxonomic classification.</title>
        <authorList>
            <person name="Goeker M."/>
        </authorList>
    </citation>
    <scope>NUCLEOTIDE SEQUENCE [LARGE SCALE GENOMIC DNA]</scope>
    <source>
        <strain evidence="1 2">DSM 105721</strain>
    </source>
</reference>